<gene>
    <name evidence="5" type="ORF">G3W61_35900</name>
</gene>
<dbReference type="InterPro" id="IPR003852">
    <property type="entry name" value="Sig_transdc_His_kinase_KdpD_N"/>
</dbReference>
<dbReference type="AlphaFoldDB" id="A0A7X5N681"/>
<dbReference type="Proteomes" id="UP000471082">
    <property type="component" value="Unassembled WGS sequence"/>
</dbReference>
<reference evidence="5 6" key="1">
    <citation type="submission" date="2019-11" db="EMBL/GenBank/DDBJ databases">
        <title>Genome-resolved metagenomics to study the prevalence of co-infection and intraspecific heterogeneity among plant pathogen metapopulations.</title>
        <authorList>
            <person name="Newberry E."/>
            <person name="Bhandari R."/>
            <person name="Kemble J."/>
            <person name="Sikora E."/>
            <person name="Potnis N."/>
        </authorList>
    </citation>
    <scope>NUCLEOTIDE SEQUENCE [LARGE SCALE GENOMIC DNA]</scope>
    <source>
        <strain evidence="5">Xp_Tom_Tuscaloosa_18b</strain>
    </source>
</reference>
<feature type="non-terminal residue" evidence="5">
    <location>
        <position position="77"/>
    </location>
</feature>
<feature type="domain" description="Signal transduction histidine kinase osmosensitive K+ channel sensor N-terminal" evidence="4">
    <location>
        <begin position="18"/>
        <end position="76"/>
    </location>
</feature>
<dbReference type="Gene3D" id="3.40.50.300">
    <property type="entry name" value="P-loop containing nucleotide triphosphate hydrolases"/>
    <property type="match status" value="1"/>
</dbReference>
<dbReference type="InterPro" id="IPR052023">
    <property type="entry name" value="Histidine_kinase_KdpD"/>
</dbReference>
<dbReference type="PANTHER" id="PTHR45569:SF1">
    <property type="entry name" value="SENSOR PROTEIN KDPD"/>
    <property type="match status" value="1"/>
</dbReference>
<evidence type="ECO:0000256" key="2">
    <source>
        <dbReference type="ARBA" id="ARBA00022777"/>
    </source>
</evidence>
<keyword evidence="1" id="KW-0808">Transferase</keyword>
<dbReference type="GO" id="GO:0000155">
    <property type="term" value="F:phosphorelay sensor kinase activity"/>
    <property type="evidence" value="ECO:0007669"/>
    <property type="project" value="InterPro"/>
</dbReference>
<accession>A0A7X5N681</accession>
<comment type="caution">
    <text evidence="5">The sequence shown here is derived from an EMBL/GenBank/DDBJ whole genome shotgun (WGS) entry which is preliminary data.</text>
</comment>
<proteinExistence type="predicted"/>
<evidence type="ECO:0000256" key="1">
    <source>
        <dbReference type="ARBA" id="ARBA00022679"/>
    </source>
</evidence>
<organism evidence="5 6">
    <name type="scientific">Xanthomonas perforans</name>
    <dbReference type="NCBI Taxonomy" id="442694"/>
    <lineage>
        <taxon>Bacteria</taxon>
        <taxon>Pseudomonadati</taxon>
        <taxon>Pseudomonadota</taxon>
        <taxon>Gammaproteobacteria</taxon>
        <taxon>Lysobacterales</taxon>
        <taxon>Lysobacteraceae</taxon>
        <taxon>Xanthomonas</taxon>
    </lineage>
</organism>
<keyword evidence="3" id="KW-0902">Two-component regulatory system</keyword>
<dbReference type="EMBL" id="JAAGYU010002821">
    <property type="protein sequence ID" value="NEL81654.1"/>
    <property type="molecule type" value="Genomic_DNA"/>
</dbReference>
<protein>
    <submittedName>
        <fullName evidence="5">Sensor histidine kinase KdpD</fullName>
    </submittedName>
</protein>
<feature type="non-terminal residue" evidence="5">
    <location>
        <position position="1"/>
    </location>
</feature>
<sequence length="77" mass="8208">ARTQQADALIGELQREHGGRLTVFLGAAPGVGKTYAMLSRARERLRQGMDVVAGVVETHGRSETAALLDGLPLLPRT</sequence>
<evidence type="ECO:0000313" key="5">
    <source>
        <dbReference type="EMBL" id="NEL81654.1"/>
    </source>
</evidence>
<evidence type="ECO:0000256" key="3">
    <source>
        <dbReference type="ARBA" id="ARBA00023012"/>
    </source>
</evidence>
<dbReference type="InterPro" id="IPR027417">
    <property type="entry name" value="P-loop_NTPase"/>
</dbReference>
<dbReference type="GO" id="GO:0005886">
    <property type="term" value="C:plasma membrane"/>
    <property type="evidence" value="ECO:0007669"/>
    <property type="project" value="TreeGrafter"/>
</dbReference>
<name>A0A7X5N681_XANPE</name>
<keyword evidence="2 5" id="KW-0418">Kinase</keyword>
<dbReference type="Pfam" id="PF02702">
    <property type="entry name" value="KdpD"/>
    <property type="match status" value="1"/>
</dbReference>
<evidence type="ECO:0000259" key="4">
    <source>
        <dbReference type="Pfam" id="PF02702"/>
    </source>
</evidence>
<evidence type="ECO:0000313" key="6">
    <source>
        <dbReference type="Proteomes" id="UP000471082"/>
    </source>
</evidence>
<dbReference type="PANTHER" id="PTHR45569">
    <property type="entry name" value="SENSOR PROTEIN KDPD"/>
    <property type="match status" value="1"/>
</dbReference>